<dbReference type="OrthoDB" id="5970825at2759"/>
<accession>A0A8J9ZXX0</accession>
<dbReference type="EMBL" id="OV696689">
    <property type="protein sequence ID" value="CAH1264003.1"/>
    <property type="molecule type" value="Genomic_DNA"/>
</dbReference>
<feature type="domain" description="DUF4440" evidence="1">
    <location>
        <begin position="8"/>
        <end position="114"/>
    </location>
</feature>
<dbReference type="Gene3D" id="3.10.450.50">
    <property type="match status" value="1"/>
</dbReference>
<organism evidence="2 3">
    <name type="scientific">Branchiostoma lanceolatum</name>
    <name type="common">Common lancelet</name>
    <name type="synonym">Amphioxus lanceolatum</name>
    <dbReference type="NCBI Taxonomy" id="7740"/>
    <lineage>
        <taxon>Eukaryota</taxon>
        <taxon>Metazoa</taxon>
        <taxon>Chordata</taxon>
        <taxon>Cephalochordata</taxon>
        <taxon>Leptocardii</taxon>
        <taxon>Amphioxiformes</taxon>
        <taxon>Branchiostomatidae</taxon>
        <taxon>Branchiostoma</taxon>
    </lineage>
</organism>
<evidence type="ECO:0000313" key="2">
    <source>
        <dbReference type="EMBL" id="CAH1264003.1"/>
    </source>
</evidence>
<dbReference type="Pfam" id="PF14534">
    <property type="entry name" value="DUF4440"/>
    <property type="match status" value="1"/>
</dbReference>
<dbReference type="PANTHER" id="PTHR31664:SF8">
    <property type="entry name" value="DUF4440 DOMAIN-CONTAINING PROTEIN"/>
    <property type="match status" value="1"/>
</dbReference>
<dbReference type="AlphaFoldDB" id="A0A8J9ZXX0"/>
<dbReference type="PANTHER" id="PTHR31664">
    <property type="entry name" value="PROTEIN CBG16427"/>
    <property type="match status" value="1"/>
</dbReference>
<evidence type="ECO:0000259" key="1">
    <source>
        <dbReference type="Pfam" id="PF14534"/>
    </source>
</evidence>
<dbReference type="InterPro" id="IPR032710">
    <property type="entry name" value="NTF2-like_dom_sf"/>
</dbReference>
<gene>
    <name evidence="2" type="primary">Hypp2813</name>
    <name evidence="2" type="ORF">BLAG_LOCUS18509</name>
</gene>
<proteinExistence type="predicted"/>
<dbReference type="SUPFAM" id="SSF54427">
    <property type="entry name" value="NTF2-like"/>
    <property type="match status" value="1"/>
</dbReference>
<evidence type="ECO:0000313" key="3">
    <source>
        <dbReference type="Proteomes" id="UP000838412"/>
    </source>
</evidence>
<name>A0A8J9ZXX0_BRALA</name>
<sequence length="126" mass="13777">MADAKALIAAQNQKFMACFKANDMKGLANLFTEDGKIMPPGSDTRHGREGVQHVLSSYRMALGVTTLKLKSEEVGPMGSDVMYDRGIYTSNSEDGTVADAGKYVLIFKKVGGVWFIYIDIFNKSKA</sequence>
<dbReference type="InterPro" id="IPR027843">
    <property type="entry name" value="DUF4440"/>
</dbReference>
<dbReference type="CDD" id="cd00531">
    <property type="entry name" value="NTF2_like"/>
    <property type="match status" value="1"/>
</dbReference>
<dbReference type="Proteomes" id="UP000838412">
    <property type="component" value="Chromosome 4"/>
</dbReference>
<keyword evidence="3" id="KW-1185">Reference proteome</keyword>
<reference evidence="2" key="1">
    <citation type="submission" date="2022-01" db="EMBL/GenBank/DDBJ databases">
        <authorList>
            <person name="Braso-Vives M."/>
        </authorList>
    </citation>
    <scope>NUCLEOTIDE SEQUENCE</scope>
</reference>
<protein>
    <submittedName>
        <fullName evidence="2">Hypp2813 protein</fullName>
    </submittedName>
</protein>